<evidence type="ECO:0000313" key="2">
    <source>
        <dbReference type="Proteomes" id="UP000317421"/>
    </source>
</evidence>
<gene>
    <name evidence="1" type="ORF">Pla108_24680</name>
</gene>
<keyword evidence="2" id="KW-1185">Reference proteome</keyword>
<dbReference type="AlphaFoldDB" id="A0A5C6A9M7"/>
<organism evidence="1 2">
    <name type="scientific">Botrimarina colliarenosi</name>
    <dbReference type="NCBI Taxonomy" id="2528001"/>
    <lineage>
        <taxon>Bacteria</taxon>
        <taxon>Pseudomonadati</taxon>
        <taxon>Planctomycetota</taxon>
        <taxon>Planctomycetia</taxon>
        <taxon>Pirellulales</taxon>
        <taxon>Lacipirellulaceae</taxon>
        <taxon>Botrimarina</taxon>
    </lineage>
</organism>
<reference evidence="1 2" key="1">
    <citation type="submission" date="2019-02" db="EMBL/GenBank/DDBJ databases">
        <title>Deep-cultivation of Planctomycetes and their phenomic and genomic characterization uncovers novel biology.</title>
        <authorList>
            <person name="Wiegand S."/>
            <person name="Jogler M."/>
            <person name="Boedeker C."/>
            <person name="Pinto D."/>
            <person name="Vollmers J."/>
            <person name="Rivas-Marin E."/>
            <person name="Kohn T."/>
            <person name="Peeters S.H."/>
            <person name="Heuer A."/>
            <person name="Rast P."/>
            <person name="Oberbeckmann S."/>
            <person name="Bunk B."/>
            <person name="Jeske O."/>
            <person name="Meyerdierks A."/>
            <person name="Storesund J.E."/>
            <person name="Kallscheuer N."/>
            <person name="Luecker S."/>
            <person name="Lage O.M."/>
            <person name="Pohl T."/>
            <person name="Merkel B.J."/>
            <person name="Hornburger P."/>
            <person name="Mueller R.-W."/>
            <person name="Bruemmer F."/>
            <person name="Labrenz M."/>
            <person name="Spormann A.M."/>
            <person name="Op Den Camp H."/>
            <person name="Overmann J."/>
            <person name="Amann R."/>
            <person name="Jetten M.S.M."/>
            <person name="Mascher T."/>
            <person name="Medema M.H."/>
            <person name="Devos D.P."/>
            <person name="Kaster A.-K."/>
            <person name="Ovreas L."/>
            <person name="Rohde M."/>
            <person name="Galperin M.Y."/>
            <person name="Jogler C."/>
        </authorList>
    </citation>
    <scope>NUCLEOTIDE SEQUENCE [LARGE SCALE GENOMIC DNA]</scope>
    <source>
        <strain evidence="1 2">Pla108</strain>
    </source>
</reference>
<sequence length="83" mass="9162">MRASTLRIYRGPEDDTAPAVPSVRMSADNQSVTAPAAQILPLLADAIQSQRTWLADFANDEVTVSADLYEVLMAYQHFRRPVA</sequence>
<dbReference type="Proteomes" id="UP000317421">
    <property type="component" value="Unassembled WGS sequence"/>
</dbReference>
<evidence type="ECO:0000313" key="1">
    <source>
        <dbReference type="EMBL" id="TWT96694.1"/>
    </source>
</evidence>
<accession>A0A5C6A9M7</accession>
<proteinExistence type="predicted"/>
<name>A0A5C6A9M7_9BACT</name>
<dbReference type="RefSeq" id="WP_231934450.1">
    <property type="nucleotide sequence ID" value="NZ_SJPR01000003.1"/>
</dbReference>
<dbReference type="EMBL" id="SJPR01000003">
    <property type="protein sequence ID" value="TWT96694.1"/>
    <property type="molecule type" value="Genomic_DNA"/>
</dbReference>
<comment type="caution">
    <text evidence="1">The sequence shown here is derived from an EMBL/GenBank/DDBJ whole genome shotgun (WGS) entry which is preliminary data.</text>
</comment>
<protein>
    <submittedName>
        <fullName evidence="1">Uncharacterized protein</fullName>
    </submittedName>
</protein>